<evidence type="ECO:0000313" key="1">
    <source>
        <dbReference type="EMBL" id="RBQ24176.1"/>
    </source>
</evidence>
<dbReference type="AlphaFoldDB" id="A0A366MD56"/>
<evidence type="ECO:0000313" key="2">
    <source>
        <dbReference type="Proteomes" id="UP000253099"/>
    </source>
</evidence>
<dbReference type="Proteomes" id="UP000253099">
    <property type="component" value="Unassembled WGS sequence"/>
</dbReference>
<proteinExistence type="predicted"/>
<accession>A0A366MD56</accession>
<name>A0A366MD56_9EURY</name>
<reference evidence="1 2" key="1">
    <citation type="submission" date="2018-06" db="EMBL/GenBank/DDBJ databases">
        <title>Genomic insight into two independent archaeal endosymbiosis events.</title>
        <authorList>
            <person name="Lind A.E."/>
            <person name="Lewis W.H."/>
            <person name="Spang A."/>
            <person name="Guy L."/>
            <person name="Embley M.T."/>
            <person name="Ettema T.J.G."/>
        </authorList>
    </citation>
    <scope>NUCLEOTIDE SEQUENCE [LARGE SCALE GENOMIC DNA]</scope>
    <source>
        <strain evidence="1">NOE</strain>
    </source>
</reference>
<dbReference type="EMBL" id="NIZT01000009">
    <property type="protein sequence ID" value="RBQ24176.1"/>
    <property type="molecule type" value="Genomic_DNA"/>
</dbReference>
<gene>
    <name evidence="1" type="ORF">ALNOE001_04230</name>
</gene>
<protein>
    <submittedName>
        <fullName evidence="1">Uncharacterized protein</fullName>
    </submittedName>
</protein>
<sequence>MIKEDLDILNKYANNNYSIGGNVKSNDETNYKIIRNYKILKEKSVKELKKLIHMFFHYLINKYESTW</sequence>
<organism evidence="1 2">
    <name type="scientific">Candidatus Methanobinarius endosymbioticus</name>
    <dbReference type="NCBI Taxonomy" id="2006182"/>
    <lineage>
        <taxon>Archaea</taxon>
        <taxon>Methanobacteriati</taxon>
        <taxon>Methanobacteriota</taxon>
        <taxon>Methanomada group</taxon>
        <taxon>Methanobacteria</taxon>
        <taxon>Methanobacteriales</taxon>
        <taxon>Methanobacteriaceae</taxon>
        <taxon>Candidatus Methanobinarius</taxon>
    </lineage>
</organism>
<keyword evidence="2" id="KW-1185">Reference proteome</keyword>
<comment type="caution">
    <text evidence="1">The sequence shown here is derived from an EMBL/GenBank/DDBJ whole genome shotgun (WGS) entry which is preliminary data.</text>
</comment>